<keyword evidence="6" id="KW-1185">Reference proteome</keyword>
<feature type="transmembrane region" description="Helical" evidence="4">
    <location>
        <begin position="2184"/>
        <end position="2201"/>
    </location>
</feature>
<protein>
    <submittedName>
        <fullName evidence="5">Uncharacterized protein</fullName>
    </submittedName>
</protein>
<organism evidence="5 6">
    <name type="scientific">Paramecium octaurelia</name>
    <dbReference type="NCBI Taxonomy" id="43137"/>
    <lineage>
        <taxon>Eukaryota</taxon>
        <taxon>Sar</taxon>
        <taxon>Alveolata</taxon>
        <taxon>Ciliophora</taxon>
        <taxon>Intramacronucleata</taxon>
        <taxon>Oligohymenophorea</taxon>
        <taxon>Peniculida</taxon>
        <taxon>Parameciidae</taxon>
        <taxon>Paramecium</taxon>
    </lineage>
</organism>
<evidence type="ECO:0000313" key="6">
    <source>
        <dbReference type="Proteomes" id="UP000683925"/>
    </source>
</evidence>
<feature type="transmembrane region" description="Helical" evidence="4">
    <location>
        <begin position="2244"/>
        <end position="2267"/>
    </location>
</feature>
<dbReference type="InterPro" id="IPR011936">
    <property type="entry name" value="Myxo_disulph_rpt"/>
</dbReference>
<feature type="transmembrane region" description="Helical" evidence="4">
    <location>
        <begin position="2104"/>
        <end position="2128"/>
    </location>
</feature>
<sequence length="2303" mass="261520">MIQYIVPYLLLFRTINTQLQQCQCFQIPDQFTCEISKRCQWINKMCDNNSSYISNIENKCDQFLEEECVQQEDCAFKDGSCMDFKGCGIFTIDKCASSINCISDGSTCIQKNECQNYLTQEACKNQDIHQGYCQWNIKQTPNCFKILECSDLPILKSHIQCENAISQCTIDQKGYCTIKASQCIEYKIFQCFSTIDGKECFWNQLKSKCMEKICPNAQFSTDKQCKQFLSSCTTNGFNCVVRQECQDITHINGCVADIDGNECFWTGIICIKKVCQQIPMGNDCYTYFQELDCVPTQSGNCKSRPQNCNQFETEDSCQLDYAQQQCQWTSNQCVLKTCQIAPQYANCALWKDDLSCVGDLNGYCVDLPQYCQSVTDMTYCYKQKSGDLCQFYSCTIAYCSKAPKNYNTHSQCQQWNINCTVELKDSNSSTGTGCIYKNQNCSDYDNAIQCKSTLDKIQCIFLDDKCQEKSCGMGNFTTHQDCQIWKSDCIINEFGNSCQDWPNNCLELISEQQCFIGLQSGVYCEWTGSSCQPQQNNTLCNGASNTSQYDGHEKCNRWNGLCTVIQKVYGCEPRLNCEDYFLQHQCVVGIDNQQCFWDGIQCVKKCNGYSNETVDINECQAVDSTCQLNNLTAVCIFKTYCSAYKNKLDCKINNSDQPCKWNSVNQKCEDVVCEDNSTATTERECTYYLNYQQCYLDNVGCITRPQKCDSILNALVCNQTIPRCQTTYCYYANGCCAQILANQCEWITDATSNYDCQIHNSDCILNIVTGIGCMTSKNCEFIKDQTLCLSINGTIKLPTGDKCVSYNGKCYSQFKCNGSHINCNAITVQSVQCKIGTSGTCVEKLCTDFVGTANMANCQSFQSFCYYNGTKCATLLNCNDLTSYGSTVCISGKVQSGSYCSWNGTSCQTIECSLISGANSCLLYNNKCIQGTSNCVDITNCNQISNESYCQLAYNSSNLKCLWVNSSCVDYFDCTNSFTNTFDEYQCIKYDLCRLSKTTDGCEFKSCDEYTQMEYCYKLNQCTWSNSVCQNKLECKFQLNQTDCQNFNYCYWDTTLCKQNVCNTATTKLLCSQVILKSGNKCLWANSVCNEQYQCSAIQNPLTFGDCNNQNKGCVIKYTFSDKNSYCQTKKASCSQYTSIYQCTKDIYGNLCYWDLNTSTCIYNQCSTYVTSNGIYSNQICQQFNNRCVLNTTSNGCRTILATCNLYTTQQLCDYALITANTYCYWNGASCIDAQCSQYSSLVSPPLSCEQFSKCNLIGGTCQIKLATCNSYLSETLCNSTTDLSLNSCAWINNACVNKTCSNYPFNVFNHTSCSQWLNGCTINYQETQCINIVDCTTAPQEIDTITKCEQFISPTNQVCTVSQVLGGCTNIPTTCNLAYRTQCVIDASRKKCYWSKQYGVCKELICSNIDSTVTTAIGCESLLNQCTLANSGSGCQDKATCNSYNNNTCKFLNIRDNNQRNCVQGCQMTVCEDFFYQSDKYCKAILDGSCITNGVQCITSYSCSDFRFEYQCTISRQGFLCVWYNNQCFNRKCELADVKYHNNHPECQNFMATCTFSKVQNKCVMINGCSDYDNQESCSIDKFGLSCIWYQEQCYETRCQNICGDGIVNLDVEQCDDGNLRANDGCYNCQYSCVIGCLICQEGICVECDYEQGYYIDNNDNCTTKCGDEIVQGKEQCDDGNFDQYDGCYNCQYQCHFACTLCNQGLCLQCLFGWSISIQGQCEVICGDGIVVATTDIQSEQCDDANIDSFDGCSSGCMIEKSWNCINNANVPSICEFTQQPSMILTLLTIAPNLKQSIQLSFTSNLKYLGANNKSNYTLIEANILNLNPTLYKIDIVNNNTYSTTTFDPVVYVINVEFFISVENPSLLVSFKPSEFIDENNQHPVKTKQNIRLFTCYYESASDLRMSTTTTIFNSILLYILLAIALISVLTGNLDIFWNLLDMVQYLSYIKYINIQFPTNLNSFFDLFRVITLQPFLDFIHFQKIINLFSFGETIFIETTNKFKEDNINAFYFYNFGSSMMIFGTTFASFYASLLLIYAINKYVHYLYDHIYFLKLTQQLYRLLIRFQFYFFYSGIIRIFLTNTYDILFTVLLQLYYPKFHIFITFVSVLIAGMSFCLVLTIIYLILSKQTQQSNGIADQFTVLSEGVTENRGLWARQFNSLLLIKKLVFMLLLIFMQQSGQLQTTLISITHISFALYLVSKRPMTNGYEYYKMIFVESKITLATSFFILYSMPNLTLDQKYIVGWFHIAIFTSILIFSVVFDLAYQLRVIKDKLLKACIQKQIPNQKIILFETIPLQVRKI</sequence>
<keyword evidence="3" id="KW-1015">Disulfide bond</keyword>
<comment type="caution">
    <text evidence="5">The sequence shown here is derived from an EMBL/GenBank/DDBJ whole genome shotgun (WGS) entry which is preliminary data.</text>
</comment>
<evidence type="ECO:0000256" key="4">
    <source>
        <dbReference type="SAM" id="Phobius"/>
    </source>
</evidence>
<evidence type="ECO:0000256" key="3">
    <source>
        <dbReference type="ARBA" id="ARBA00023157"/>
    </source>
</evidence>
<dbReference type="OMA" id="ITHINGC"/>
<evidence type="ECO:0000256" key="2">
    <source>
        <dbReference type="ARBA" id="ARBA00022737"/>
    </source>
</evidence>
<dbReference type="InterPro" id="IPR002895">
    <property type="entry name" value="Paramecium_SA"/>
</dbReference>
<keyword evidence="4" id="KW-1133">Transmembrane helix</keyword>
<dbReference type="Pfam" id="PF01508">
    <property type="entry name" value="Paramecium_SA"/>
    <property type="match status" value="13"/>
</dbReference>
<keyword evidence="2" id="KW-0677">Repeat</keyword>
<dbReference type="NCBIfam" id="TIGR02232">
    <property type="entry name" value="myxo_disulf_rpt"/>
    <property type="match status" value="3"/>
</dbReference>
<dbReference type="OrthoDB" id="409374at2759"/>
<dbReference type="PANTHER" id="PTHR38934">
    <property type="entry name" value="HYPHALLY REGULATED CELL WALL PROTEIN 1"/>
    <property type="match status" value="1"/>
</dbReference>
<keyword evidence="1" id="KW-0732">Signal</keyword>
<proteinExistence type="predicted"/>
<dbReference type="SMART" id="SM00639">
    <property type="entry name" value="PSA"/>
    <property type="match status" value="19"/>
</dbReference>
<feature type="transmembrane region" description="Helical" evidence="4">
    <location>
        <begin position="1917"/>
        <end position="1942"/>
    </location>
</feature>
<gene>
    <name evidence="5" type="ORF">POCTA_138.1.T0030439</name>
</gene>
<feature type="transmembrane region" description="Helical" evidence="4">
    <location>
        <begin position="2160"/>
        <end position="2178"/>
    </location>
</feature>
<dbReference type="Proteomes" id="UP000683925">
    <property type="component" value="Unassembled WGS sequence"/>
</dbReference>
<keyword evidence="4" id="KW-0812">Transmembrane</keyword>
<keyword evidence="4" id="KW-0472">Membrane</keyword>
<reference evidence="5" key="1">
    <citation type="submission" date="2021-01" db="EMBL/GenBank/DDBJ databases">
        <authorList>
            <consortium name="Genoscope - CEA"/>
            <person name="William W."/>
        </authorList>
    </citation>
    <scope>NUCLEOTIDE SEQUENCE</scope>
</reference>
<evidence type="ECO:0000256" key="1">
    <source>
        <dbReference type="ARBA" id="ARBA00022729"/>
    </source>
</evidence>
<dbReference type="EMBL" id="CAJJDP010000001">
    <property type="protein sequence ID" value="CAD8132451.1"/>
    <property type="molecule type" value="Genomic_DNA"/>
</dbReference>
<accession>A0A8S1RTX1</accession>
<feature type="transmembrane region" description="Helical" evidence="4">
    <location>
        <begin position="2013"/>
        <end position="2041"/>
    </location>
</feature>
<name>A0A8S1RTX1_PAROT</name>
<dbReference type="PANTHER" id="PTHR38934:SF6">
    <property type="entry name" value="CHROMOSOME UNDETERMINED SCAFFOLD_176, WHOLE GENOME SHOTGUN SEQUENCE"/>
    <property type="match status" value="1"/>
</dbReference>
<feature type="transmembrane region" description="Helical" evidence="4">
    <location>
        <begin position="2213"/>
        <end position="2232"/>
    </location>
</feature>
<evidence type="ECO:0000313" key="5">
    <source>
        <dbReference type="EMBL" id="CAD8132451.1"/>
    </source>
</evidence>